<evidence type="ECO:0000313" key="6">
    <source>
        <dbReference type="Proteomes" id="UP000036681"/>
    </source>
</evidence>
<dbReference type="InterPro" id="IPR019372">
    <property type="entry name" value="LHFPL"/>
</dbReference>
<dbReference type="PANTHER" id="PTHR12489:SF16">
    <property type="entry name" value="LHFPL TETRASPAN SUBFAMILY MEMBER 6 PROTEIN-RELATED"/>
    <property type="match status" value="1"/>
</dbReference>
<feature type="transmembrane region" description="Helical" evidence="5">
    <location>
        <begin position="172"/>
        <end position="192"/>
    </location>
</feature>
<feature type="transmembrane region" description="Helical" evidence="5">
    <location>
        <begin position="249"/>
        <end position="269"/>
    </location>
</feature>
<protein>
    <submittedName>
        <fullName evidence="7">Lipoma HMGIC fusion partner-like protein</fullName>
    </submittedName>
</protein>
<proteinExistence type="predicted"/>
<evidence type="ECO:0000256" key="3">
    <source>
        <dbReference type="ARBA" id="ARBA00022989"/>
    </source>
</evidence>
<feature type="transmembrane region" description="Helical" evidence="5">
    <location>
        <begin position="120"/>
        <end position="145"/>
    </location>
</feature>
<keyword evidence="6" id="KW-1185">Reference proteome</keyword>
<accession>A0A0M3I5B0</accession>
<keyword evidence="3 5" id="KW-1133">Transmembrane helix</keyword>
<feature type="transmembrane region" description="Helical" evidence="5">
    <location>
        <begin position="12"/>
        <end position="33"/>
    </location>
</feature>
<sequence length="306" mass="33793">MSTGLTPIGYGWAILTAVSTVCVVTGFYIPAWLVGTISVEGKRVYTYFGSFRRCNYPVFDRDLNAYRVEEKCGRYMTFGDIPSVHWQICTISIAMGCALALLLTFVLIPSCCVKDIVTRTSALVIGLMQVVAAVGVSVGCVIYPLGWNIREIKEACGPGADQFLLGECEFGWSYMLMLSGSALLLLCSVLSVKGGRSRHLQEFRMSLDEQSLMNSLRLNDNTNALHTYLLTKKNPFDTSLFTGECEFGWSYMLMLSGSALLLLCSVLSVKGGRSRHLQEFRMSLDEQSLMSSLRLNDNTNALHTVA</sequence>
<organism evidence="6 7">
    <name type="scientific">Ascaris lumbricoides</name>
    <name type="common">Giant roundworm</name>
    <dbReference type="NCBI Taxonomy" id="6252"/>
    <lineage>
        <taxon>Eukaryota</taxon>
        <taxon>Metazoa</taxon>
        <taxon>Ecdysozoa</taxon>
        <taxon>Nematoda</taxon>
        <taxon>Chromadorea</taxon>
        <taxon>Rhabditida</taxon>
        <taxon>Spirurina</taxon>
        <taxon>Ascaridomorpha</taxon>
        <taxon>Ascaridoidea</taxon>
        <taxon>Ascarididae</taxon>
        <taxon>Ascaris</taxon>
    </lineage>
</organism>
<reference evidence="7" key="1">
    <citation type="submission" date="2017-02" db="UniProtKB">
        <authorList>
            <consortium name="WormBaseParasite"/>
        </authorList>
    </citation>
    <scope>IDENTIFICATION</scope>
</reference>
<evidence type="ECO:0000256" key="2">
    <source>
        <dbReference type="ARBA" id="ARBA00022692"/>
    </source>
</evidence>
<dbReference type="GO" id="GO:0016020">
    <property type="term" value="C:membrane"/>
    <property type="evidence" value="ECO:0007669"/>
    <property type="project" value="UniProtKB-SubCell"/>
</dbReference>
<dbReference type="PANTHER" id="PTHR12489">
    <property type="entry name" value="LIPOMA HMGIC FUSION PARTNER-LIKE PROTEIN"/>
    <property type="match status" value="1"/>
</dbReference>
<keyword evidence="4 5" id="KW-0472">Membrane</keyword>
<evidence type="ECO:0000313" key="7">
    <source>
        <dbReference type="WBParaSite" id="ALUE_0001210201-mRNA-1"/>
    </source>
</evidence>
<dbReference type="Gene3D" id="1.20.140.150">
    <property type="match status" value="1"/>
</dbReference>
<dbReference type="WBParaSite" id="ALUE_0001210201-mRNA-1">
    <property type="protein sequence ID" value="ALUE_0001210201-mRNA-1"/>
    <property type="gene ID" value="ALUE_0001210201"/>
</dbReference>
<dbReference type="Pfam" id="PF10242">
    <property type="entry name" value="L_HMGIC_fpl"/>
    <property type="match status" value="1"/>
</dbReference>
<name>A0A0M3I5B0_ASCLU</name>
<comment type="subcellular location">
    <subcellularLocation>
        <location evidence="1">Membrane</location>
        <topology evidence="1">Multi-pass membrane protein</topology>
    </subcellularLocation>
</comment>
<evidence type="ECO:0000256" key="4">
    <source>
        <dbReference type="ARBA" id="ARBA00023136"/>
    </source>
</evidence>
<keyword evidence="2 5" id="KW-0812">Transmembrane</keyword>
<evidence type="ECO:0000256" key="1">
    <source>
        <dbReference type="ARBA" id="ARBA00004141"/>
    </source>
</evidence>
<dbReference type="Proteomes" id="UP000036681">
    <property type="component" value="Unplaced"/>
</dbReference>
<evidence type="ECO:0000256" key="5">
    <source>
        <dbReference type="SAM" id="Phobius"/>
    </source>
</evidence>
<feature type="transmembrane region" description="Helical" evidence="5">
    <location>
        <begin position="84"/>
        <end position="108"/>
    </location>
</feature>
<dbReference type="AlphaFoldDB" id="A0A0M3I5B0"/>